<comment type="subcellular location">
    <subcellularLocation>
        <location evidence="1">Cell membrane</location>
        <topology evidence="1">Multi-pass membrane protein</topology>
    </subcellularLocation>
</comment>
<feature type="transmembrane region" description="Helical" evidence="9">
    <location>
        <begin position="195"/>
        <end position="211"/>
    </location>
</feature>
<dbReference type="RefSeq" id="WP_245939333.1">
    <property type="nucleotide sequence ID" value="NZ_FZOF01000043.1"/>
</dbReference>
<dbReference type="GO" id="GO:0009103">
    <property type="term" value="P:lipopolysaccharide biosynthetic process"/>
    <property type="evidence" value="ECO:0007669"/>
    <property type="project" value="TreeGrafter"/>
</dbReference>
<feature type="compositionally biased region" description="Basic and acidic residues" evidence="8">
    <location>
        <begin position="18"/>
        <end position="31"/>
    </location>
</feature>
<protein>
    <submittedName>
        <fullName evidence="12">Peptidoglycan/LPS O-acetylase OafA/YrhL, contains acyltransferase and SGNH-hydrolase domains</fullName>
    </submittedName>
</protein>
<dbReference type="InterPro" id="IPR036514">
    <property type="entry name" value="SGNH_hydro_sf"/>
</dbReference>
<dbReference type="GO" id="GO:0016747">
    <property type="term" value="F:acyltransferase activity, transferring groups other than amino-acyl groups"/>
    <property type="evidence" value="ECO:0007669"/>
    <property type="project" value="InterPro"/>
</dbReference>
<feature type="transmembrane region" description="Helical" evidence="9">
    <location>
        <begin position="380"/>
        <end position="403"/>
    </location>
</feature>
<dbReference type="AlphaFoldDB" id="A0A239NPW7"/>
<feature type="domain" description="Acyltransferase 3" evidence="10">
    <location>
        <begin position="36"/>
        <end position="366"/>
    </location>
</feature>
<reference evidence="12 13" key="1">
    <citation type="submission" date="2017-06" db="EMBL/GenBank/DDBJ databases">
        <authorList>
            <person name="Kim H.J."/>
            <person name="Triplett B.A."/>
        </authorList>
    </citation>
    <scope>NUCLEOTIDE SEQUENCE [LARGE SCALE GENOMIC DNA]</scope>
    <source>
        <strain evidence="12 13">CGMCC 4.1858</strain>
    </source>
</reference>
<sequence>MTTHASTAVSPQLPPRHRSAEPQPEKTDRLRKYRPDLQGLRAVAIMMVVAMHCGIIDIHGGVDISFVLSGFLIGSQLLSEISRTGKVSMGKFWARRFRRLAPGASLTIVVTAVFAWFFAGPFSFRDYMKDGFAASLSFINWRLAENGTDYFANDGSQSPYQHFWSLGIEEQFYVVAPIALVVVAFLSRVLTRSRFLIGLFLAAAIAGSLYLSVTQTKSDQPLAYFGTQTRVWELALGVFVALNARLLSRMNVWFAGFLSWVGILGAVGTALLINEHTPLPGYAVAGPVVGAALVIAGGCAAPRLGAEKLLDNPVFDFIGNASYSWYLLHWPLLILFPEIIDREFGYSDRWRVAVISFLLAVCMHYLIERRFKANVRMVQIPWRGILMGLSLTATAAVVMTLAVRVVPLNIGVQTTAGAVAKGYQGAASVEQAVKERDHPVLSQDTLLKTPTDRGDHGCIDQLLVTEFVMQEDCVTGDTSAKKTMVLLGDSHAFQWGNAFNELGLKLHVKVITVTKSGCTPEAYQITREDLGREYTECTAWRKTALDKIDELHPDVIVVTNRVQWTTTRAGADETFKRLQANGAKLVYMTDSPHPNFAVPDCLARNSDGVAACSPKSAAMLDFPEFRKAEREEAEKYGFDVLDTVPAFCADGYCPAVIGGEVVYWDYSHMSGAYSTSLEPYLRPYFKKFLES</sequence>
<evidence type="ECO:0000256" key="8">
    <source>
        <dbReference type="SAM" id="MobiDB-lite"/>
    </source>
</evidence>
<feature type="region of interest" description="Disordered" evidence="8">
    <location>
        <begin position="1"/>
        <end position="31"/>
    </location>
</feature>
<dbReference type="SUPFAM" id="SSF52266">
    <property type="entry name" value="SGNH hydrolase"/>
    <property type="match status" value="1"/>
</dbReference>
<keyword evidence="7 12" id="KW-0012">Acyltransferase</keyword>
<feature type="transmembrane region" description="Helical" evidence="9">
    <location>
        <begin position="350"/>
        <end position="368"/>
    </location>
</feature>
<feature type="transmembrane region" description="Helical" evidence="9">
    <location>
        <begin position="279"/>
        <end position="301"/>
    </location>
</feature>
<evidence type="ECO:0000259" key="11">
    <source>
        <dbReference type="Pfam" id="PF19040"/>
    </source>
</evidence>
<dbReference type="InterPro" id="IPR043968">
    <property type="entry name" value="SGNH"/>
</dbReference>
<dbReference type="GO" id="GO:0005886">
    <property type="term" value="C:plasma membrane"/>
    <property type="evidence" value="ECO:0007669"/>
    <property type="project" value="UniProtKB-SubCell"/>
</dbReference>
<dbReference type="Proteomes" id="UP000198280">
    <property type="component" value="Unassembled WGS sequence"/>
</dbReference>
<evidence type="ECO:0000259" key="10">
    <source>
        <dbReference type="Pfam" id="PF01757"/>
    </source>
</evidence>
<feature type="transmembrane region" description="Helical" evidence="9">
    <location>
        <begin position="100"/>
        <end position="119"/>
    </location>
</feature>
<keyword evidence="12" id="KW-0378">Hydrolase</keyword>
<evidence type="ECO:0000256" key="4">
    <source>
        <dbReference type="ARBA" id="ARBA00022692"/>
    </source>
</evidence>
<feature type="domain" description="SGNH" evidence="11">
    <location>
        <begin position="471"/>
        <end position="682"/>
    </location>
</feature>
<keyword evidence="4 9" id="KW-0812">Transmembrane</keyword>
<keyword evidence="5 9" id="KW-1133">Transmembrane helix</keyword>
<accession>A0A239NPW7</accession>
<feature type="transmembrane region" description="Helical" evidence="9">
    <location>
        <begin position="172"/>
        <end position="190"/>
    </location>
</feature>
<evidence type="ECO:0000256" key="6">
    <source>
        <dbReference type="ARBA" id="ARBA00023136"/>
    </source>
</evidence>
<gene>
    <name evidence="12" type="ORF">SAMN05216252_1434</name>
</gene>
<organism evidence="12 13">
    <name type="scientific">Actinacidiphila glaucinigra</name>
    <dbReference type="NCBI Taxonomy" id="235986"/>
    <lineage>
        <taxon>Bacteria</taxon>
        <taxon>Bacillati</taxon>
        <taxon>Actinomycetota</taxon>
        <taxon>Actinomycetes</taxon>
        <taxon>Kitasatosporales</taxon>
        <taxon>Streptomycetaceae</taxon>
        <taxon>Actinacidiphila</taxon>
    </lineage>
</organism>
<dbReference type="GO" id="GO:0016787">
    <property type="term" value="F:hydrolase activity"/>
    <property type="evidence" value="ECO:0007669"/>
    <property type="project" value="UniProtKB-KW"/>
</dbReference>
<dbReference type="PANTHER" id="PTHR23028">
    <property type="entry name" value="ACETYLTRANSFERASE"/>
    <property type="match status" value="1"/>
</dbReference>
<feature type="compositionally biased region" description="Polar residues" evidence="8">
    <location>
        <begin position="1"/>
        <end position="10"/>
    </location>
</feature>
<keyword evidence="13" id="KW-1185">Reference proteome</keyword>
<feature type="transmembrane region" description="Helical" evidence="9">
    <location>
        <begin position="313"/>
        <end position="330"/>
    </location>
</feature>
<name>A0A239NPW7_9ACTN</name>
<evidence type="ECO:0000256" key="3">
    <source>
        <dbReference type="ARBA" id="ARBA00022679"/>
    </source>
</evidence>
<keyword evidence="3 12" id="KW-0808">Transferase</keyword>
<keyword evidence="6 9" id="KW-0472">Membrane</keyword>
<dbReference type="Pfam" id="PF01757">
    <property type="entry name" value="Acyl_transf_3"/>
    <property type="match status" value="1"/>
</dbReference>
<proteinExistence type="predicted"/>
<dbReference type="PANTHER" id="PTHR23028:SF53">
    <property type="entry name" value="ACYL_TRANSF_3 DOMAIN-CONTAINING PROTEIN"/>
    <property type="match status" value="1"/>
</dbReference>
<feature type="transmembrane region" description="Helical" evidence="9">
    <location>
        <begin position="64"/>
        <end position="79"/>
    </location>
</feature>
<evidence type="ECO:0000256" key="1">
    <source>
        <dbReference type="ARBA" id="ARBA00004651"/>
    </source>
</evidence>
<feature type="transmembrane region" description="Helical" evidence="9">
    <location>
        <begin position="231"/>
        <end position="247"/>
    </location>
</feature>
<keyword evidence="2" id="KW-1003">Cell membrane</keyword>
<evidence type="ECO:0000256" key="5">
    <source>
        <dbReference type="ARBA" id="ARBA00022989"/>
    </source>
</evidence>
<dbReference type="Gene3D" id="3.40.50.1110">
    <property type="entry name" value="SGNH hydrolase"/>
    <property type="match status" value="1"/>
</dbReference>
<evidence type="ECO:0000313" key="12">
    <source>
        <dbReference type="EMBL" id="SNT56906.1"/>
    </source>
</evidence>
<dbReference type="InterPro" id="IPR050879">
    <property type="entry name" value="Acyltransferase_3"/>
</dbReference>
<dbReference type="EMBL" id="FZOF01000043">
    <property type="protein sequence ID" value="SNT56906.1"/>
    <property type="molecule type" value="Genomic_DNA"/>
</dbReference>
<evidence type="ECO:0000256" key="9">
    <source>
        <dbReference type="SAM" id="Phobius"/>
    </source>
</evidence>
<dbReference type="Pfam" id="PF19040">
    <property type="entry name" value="SGNH"/>
    <property type="match status" value="1"/>
</dbReference>
<feature type="transmembrane region" description="Helical" evidence="9">
    <location>
        <begin position="252"/>
        <end position="273"/>
    </location>
</feature>
<feature type="transmembrane region" description="Helical" evidence="9">
    <location>
        <begin position="39"/>
        <end position="58"/>
    </location>
</feature>
<evidence type="ECO:0000256" key="2">
    <source>
        <dbReference type="ARBA" id="ARBA00022475"/>
    </source>
</evidence>
<evidence type="ECO:0000256" key="7">
    <source>
        <dbReference type="ARBA" id="ARBA00023315"/>
    </source>
</evidence>
<evidence type="ECO:0000313" key="13">
    <source>
        <dbReference type="Proteomes" id="UP000198280"/>
    </source>
</evidence>
<dbReference type="InterPro" id="IPR002656">
    <property type="entry name" value="Acyl_transf_3_dom"/>
</dbReference>